<dbReference type="InterPro" id="IPR000515">
    <property type="entry name" value="MetI-like"/>
</dbReference>
<dbReference type="InterPro" id="IPR035906">
    <property type="entry name" value="MetI-like_sf"/>
</dbReference>
<dbReference type="Pfam" id="PF00528">
    <property type="entry name" value="BPD_transp_1"/>
    <property type="match status" value="1"/>
</dbReference>
<dbReference type="Proteomes" id="UP000657385">
    <property type="component" value="Unassembled WGS sequence"/>
</dbReference>
<dbReference type="CDD" id="cd06261">
    <property type="entry name" value="TM_PBP2"/>
    <property type="match status" value="1"/>
</dbReference>
<feature type="transmembrane region" description="Helical" evidence="5">
    <location>
        <begin position="338"/>
        <end position="357"/>
    </location>
</feature>
<organism evidence="8 9">
    <name type="scientific">Streptacidiphilus fuscans</name>
    <dbReference type="NCBI Taxonomy" id="2789292"/>
    <lineage>
        <taxon>Bacteria</taxon>
        <taxon>Bacillati</taxon>
        <taxon>Actinomycetota</taxon>
        <taxon>Actinomycetes</taxon>
        <taxon>Kitasatosporales</taxon>
        <taxon>Streptomycetaceae</taxon>
        <taxon>Streptacidiphilus</taxon>
    </lineage>
</organism>
<feature type="transmembrane region" description="Helical" evidence="5">
    <location>
        <begin position="292"/>
        <end position="318"/>
    </location>
</feature>
<evidence type="ECO:0000313" key="9">
    <source>
        <dbReference type="Proteomes" id="UP000657385"/>
    </source>
</evidence>
<evidence type="ECO:0000256" key="6">
    <source>
        <dbReference type="SAM" id="MobiDB-lite"/>
    </source>
</evidence>
<dbReference type="RefSeq" id="WP_196191801.1">
    <property type="nucleotide sequence ID" value="NZ_JADPRT010000001.1"/>
</dbReference>
<comment type="similarity">
    <text evidence="5">Belongs to the binding-protein-dependent transport system permease family.</text>
</comment>
<keyword evidence="2 5" id="KW-0812">Transmembrane</keyword>
<comment type="caution">
    <text evidence="8">The sequence shown here is derived from an EMBL/GenBank/DDBJ whole genome shotgun (WGS) entry which is preliminary data.</text>
</comment>
<evidence type="ECO:0000256" key="2">
    <source>
        <dbReference type="ARBA" id="ARBA00022692"/>
    </source>
</evidence>
<keyword evidence="5" id="KW-0813">Transport</keyword>
<dbReference type="SUPFAM" id="SSF161098">
    <property type="entry name" value="MetI-like"/>
    <property type="match status" value="1"/>
</dbReference>
<dbReference type="Gene3D" id="1.10.3720.10">
    <property type="entry name" value="MetI-like"/>
    <property type="match status" value="1"/>
</dbReference>
<dbReference type="PANTHER" id="PTHR43376:SF1">
    <property type="entry name" value="OLIGOPEPTIDE TRANSPORT SYSTEM PERMEASE PROTEIN"/>
    <property type="match status" value="1"/>
</dbReference>
<sequence>MATEALKRPGSPGADGPGSSGSSGSPGGPGGRTGRRAVLPRLSAARFFVRRLGFYLCAAWVAISLNFLIPRLMPGDPASALIAQMEQKQALSSEQIANIYRLFGKPHQPLWDQYVTYLHQIAHLDFGISVAYYPTPVWQVIRTGLPWTLGLVGLTAILSFVVGTAAGVLAGSRVGSRFDSFITPASMFLGALPTFWVALVLVLVFGVQLGWLPIGGGYGTATPPGLTGPFIGSVVSHGILPALTMLMASLGGWLVGMRNMTVTTISEDYVLLARAKGLSKARVMFQYAARNAVLPSVAGFALSIGTAVSGQLLVEIVFSYPGVGYLLDQAVNSVDYPLMQALFLMISLSVLAANFIADSVYGLIDPRVREAGS</sequence>
<proteinExistence type="inferred from homology"/>
<keyword evidence="9" id="KW-1185">Reference proteome</keyword>
<feature type="region of interest" description="Disordered" evidence="6">
    <location>
        <begin position="1"/>
        <end position="35"/>
    </location>
</feature>
<gene>
    <name evidence="8" type="ORF">I2501_00970</name>
</gene>
<evidence type="ECO:0000259" key="7">
    <source>
        <dbReference type="PROSITE" id="PS50928"/>
    </source>
</evidence>
<reference evidence="8" key="1">
    <citation type="submission" date="2020-11" db="EMBL/GenBank/DDBJ databases">
        <title>Isolation and identification of active actinomycetes.</title>
        <authorList>
            <person name="Yu B."/>
        </authorList>
    </citation>
    <scope>NUCLEOTIDE SEQUENCE</scope>
    <source>
        <strain evidence="8">NEAU-YB345</strain>
    </source>
</reference>
<keyword evidence="3 5" id="KW-1133">Transmembrane helix</keyword>
<feature type="transmembrane region" description="Helical" evidence="5">
    <location>
        <begin position="234"/>
        <end position="255"/>
    </location>
</feature>
<evidence type="ECO:0000256" key="5">
    <source>
        <dbReference type="RuleBase" id="RU363032"/>
    </source>
</evidence>
<keyword evidence="4 5" id="KW-0472">Membrane</keyword>
<dbReference type="EMBL" id="JADPRT010000001">
    <property type="protein sequence ID" value="MBF9066606.1"/>
    <property type="molecule type" value="Genomic_DNA"/>
</dbReference>
<comment type="subcellular location">
    <subcellularLocation>
        <location evidence="5">Cell membrane</location>
        <topology evidence="5">Multi-pass membrane protein</topology>
    </subcellularLocation>
    <subcellularLocation>
        <location evidence="1">Membrane</location>
        <topology evidence="1">Multi-pass membrane protein</topology>
    </subcellularLocation>
</comment>
<evidence type="ECO:0000313" key="8">
    <source>
        <dbReference type="EMBL" id="MBF9066606.1"/>
    </source>
</evidence>
<feature type="transmembrane region" description="Helical" evidence="5">
    <location>
        <begin position="147"/>
        <end position="170"/>
    </location>
</feature>
<name>A0A931FCL9_9ACTN</name>
<dbReference type="GO" id="GO:0005886">
    <property type="term" value="C:plasma membrane"/>
    <property type="evidence" value="ECO:0007669"/>
    <property type="project" value="UniProtKB-SubCell"/>
</dbReference>
<protein>
    <submittedName>
        <fullName evidence="8">ABC transporter permease</fullName>
    </submittedName>
</protein>
<accession>A0A931FCL9</accession>
<dbReference type="PROSITE" id="PS50928">
    <property type="entry name" value="ABC_TM1"/>
    <property type="match status" value="1"/>
</dbReference>
<feature type="transmembrane region" description="Helical" evidence="5">
    <location>
        <begin position="191"/>
        <end position="214"/>
    </location>
</feature>
<dbReference type="AlphaFoldDB" id="A0A931FCL9"/>
<dbReference type="PANTHER" id="PTHR43376">
    <property type="entry name" value="OLIGOPEPTIDE TRANSPORT SYSTEM PERMEASE PROTEIN"/>
    <property type="match status" value="1"/>
</dbReference>
<feature type="compositionally biased region" description="Gly residues" evidence="6">
    <location>
        <begin position="13"/>
        <end position="32"/>
    </location>
</feature>
<feature type="domain" description="ABC transmembrane type-1" evidence="7">
    <location>
        <begin position="145"/>
        <end position="357"/>
    </location>
</feature>
<evidence type="ECO:0000256" key="4">
    <source>
        <dbReference type="ARBA" id="ARBA00023136"/>
    </source>
</evidence>
<dbReference type="GO" id="GO:0055085">
    <property type="term" value="P:transmembrane transport"/>
    <property type="evidence" value="ECO:0007669"/>
    <property type="project" value="InterPro"/>
</dbReference>
<evidence type="ECO:0000256" key="1">
    <source>
        <dbReference type="ARBA" id="ARBA00004141"/>
    </source>
</evidence>
<feature type="transmembrane region" description="Helical" evidence="5">
    <location>
        <begin position="52"/>
        <end position="69"/>
    </location>
</feature>
<evidence type="ECO:0000256" key="3">
    <source>
        <dbReference type="ARBA" id="ARBA00022989"/>
    </source>
</evidence>